<proteinExistence type="predicted"/>
<reference evidence="2" key="1">
    <citation type="journal article" date="2010" name="Science">
        <title>Plasticity of animal genome architecture unmasked by rapid evolution of a pelagic tunicate.</title>
        <authorList>
            <person name="Denoeud F."/>
            <person name="Henriet S."/>
            <person name="Mungpakdee S."/>
            <person name="Aury J.M."/>
            <person name="Da Silva C."/>
            <person name="Brinkmann H."/>
            <person name="Mikhaleva J."/>
            <person name="Olsen L.C."/>
            <person name="Jubin C."/>
            <person name="Canestro C."/>
            <person name="Bouquet J.M."/>
            <person name="Danks G."/>
            <person name="Poulain J."/>
            <person name="Campsteijn C."/>
            <person name="Adamski M."/>
            <person name="Cross I."/>
            <person name="Yadetie F."/>
            <person name="Muffato M."/>
            <person name="Louis A."/>
            <person name="Butcher S."/>
            <person name="Tsagkogeorga G."/>
            <person name="Konrad A."/>
            <person name="Singh S."/>
            <person name="Jensen M.F."/>
            <person name="Cong E.H."/>
            <person name="Eikeseth-Otteraa H."/>
            <person name="Noel B."/>
            <person name="Anthouard V."/>
            <person name="Porcel B.M."/>
            <person name="Kachouri-Lafond R."/>
            <person name="Nishino A."/>
            <person name="Ugolini M."/>
            <person name="Chourrout P."/>
            <person name="Nishida H."/>
            <person name="Aasland R."/>
            <person name="Huzurbazar S."/>
            <person name="Westhof E."/>
            <person name="Delsuc F."/>
            <person name="Lehrach H."/>
            <person name="Reinhardt R."/>
            <person name="Weissenbach J."/>
            <person name="Roy S.W."/>
            <person name="Artiguenave F."/>
            <person name="Postlethwait J.H."/>
            <person name="Manak J.R."/>
            <person name="Thompson E.M."/>
            <person name="Jaillon O."/>
            <person name="Du Pasquier L."/>
            <person name="Boudinot P."/>
            <person name="Liberles D.A."/>
            <person name="Volff J.N."/>
            <person name="Philippe H."/>
            <person name="Lenhard B."/>
            <person name="Roest Crollius H."/>
            <person name="Wincker P."/>
            <person name="Chourrout D."/>
        </authorList>
    </citation>
    <scope>NUCLEOTIDE SEQUENCE [LARGE SCALE GENOMIC DNA]</scope>
</reference>
<dbReference type="InParanoid" id="E4Y0X2"/>
<feature type="signal peptide" evidence="1">
    <location>
        <begin position="1"/>
        <end position="15"/>
    </location>
</feature>
<evidence type="ECO:0000313" key="2">
    <source>
        <dbReference type="EMBL" id="CBY17767.1"/>
    </source>
</evidence>
<dbReference type="EMBL" id="FN653544">
    <property type="protein sequence ID" value="CBY17767.1"/>
    <property type="molecule type" value="Genomic_DNA"/>
</dbReference>
<sequence>MIIQLLIACCSLAFGAKPAKEKTDAIVEDFPLIDFFSTRDNYSCIDNDLGNLCDTECRVVYIGCRQECTEIYCENACVSEYSNCLSDCPCGLNCPEGCEGCAHPLCTPSPCEDLDNNADYQRCKKQLTKELNECLDDCKNSLLCIDECTDEYKRNIFVLGFEIIFFLLKNYFNN</sequence>
<feature type="chain" id="PRO_5013311299" evidence="1">
    <location>
        <begin position="16"/>
        <end position="174"/>
    </location>
</feature>
<dbReference type="AlphaFoldDB" id="E4Y0X2"/>
<protein>
    <submittedName>
        <fullName evidence="2">Uncharacterized protein</fullName>
    </submittedName>
</protein>
<evidence type="ECO:0000313" key="3">
    <source>
        <dbReference type="Proteomes" id="UP000001307"/>
    </source>
</evidence>
<gene>
    <name evidence="2" type="ORF">GSOID_T00013819001</name>
</gene>
<organism evidence="2">
    <name type="scientific">Oikopleura dioica</name>
    <name type="common">Tunicate</name>
    <dbReference type="NCBI Taxonomy" id="34765"/>
    <lineage>
        <taxon>Eukaryota</taxon>
        <taxon>Metazoa</taxon>
        <taxon>Chordata</taxon>
        <taxon>Tunicata</taxon>
        <taxon>Appendicularia</taxon>
        <taxon>Copelata</taxon>
        <taxon>Oikopleuridae</taxon>
        <taxon>Oikopleura</taxon>
    </lineage>
</organism>
<name>E4Y0X2_OIKDI</name>
<evidence type="ECO:0000256" key="1">
    <source>
        <dbReference type="SAM" id="SignalP"/>
    </source>
</evidence>
<dbReference type="Proteomes" id="UP000001307">
    <property type="component" value="Unassembled WGS sequence"/>
</dbReference>
<keyword evidence="1" id="KW-0732">Signal</keyword>
<accession>E4Y0X2</accession>
<keyword evidence="3" id="KW-1185">Reference proteome</keyword>